<sequence length="35" mass="4136">MCYWLNSPNESPLFWPEWPDPPGASLADWIRAMTR</sequence>
<evidence type="ECO:0000313" key="1">
    <source>
        <dbReference type="EMBL" id="SDY96012.1"/>
    </source>
</evidence>
<dbReference type="Proteomes" id="UP000199515">
    <property type="component" value="Unassembled WGS sequence"/>
</dbReference>
<name>A0A1H3P4H3_9PSEU</name>
<evidence type="ECO:0000313" key="2">
    <source>
        <dbReference type="Proteomes" id="UP000199515"/>
    </source>
</evidence>
<protein>
    <submittedName>
        <fullName evidence="1">Uncharacterized protein</fullName>
    </submittedName>
</protein>
<proteinExistence type="predicted"/>
<keyword evidence="2" id="KW-1185">Reference proteome</keyword>
<organism evidence="1 2">
    <name type="scientific">Amycolatopsis xylanica</name>
    <dbReference type="NCBI Taxonomy" id="589385"/>
    <lineage>
        <taxon>Bacteria</taxon>
        <taxon>Bacillati</taxon>
        <taxon>Actinomycetota</taxon>
        <taxon>Actinomycetes</taxon>
        <taxon>Pseudonocardiales</taxon>
        <taxon>Pseudonocardiaceae</taxon>
        <taxon>Amycolatopsis</taxon>
    </lineage>
</organism>
<dbReference type="STRING" id="589385.SAMN05421504_10815"/>
<gene>
    <name evidence="1" type="ORF">SAMN05421504_10815</name>
</gene>
<dbReference type="AlphaFoldDB" id="A0A1H3P4H3"/>
<accession>A0A1H3P4H3</accession>
<reference evidence="1 2" key="1">
    <citation type="submission" date="2016-10" db="EMBL/GenBank/DDBJ databases">
        <authorList>
            <person name="de Groot N.N."/>
        </authorList>
    </citation>
    <scope>NUCLEOTIDE SEQUENCE [LARGE SCALE GENOMIC DNA]</scope>
    <source>
        <strain evidence="1 2">CPCC 202699</strain>
    </source>
</reference>
<dbReference type="EMBL" id="FNON01000008">
    <property type="protein sequence ID" value="SDY96012.1"/>
    <property type="molecule type" value="Genomic_DNA"/>
</dbReference>